<gene>
    <name evidence="14" type="primary">LOC120027077</name>
</gene>
<dbReference type="InterPro" id="IPR000719">
    <property type="entry name" value="Prot_kinase_dom"/>
</dbReference>
<dbReference type="InterPro" id="IPR050117">
    <property type="entry name" value="MAPK"/>
</dbReference>
<dbReference type="FunFam" id="3.30.200.20:FF:000166">
    <property type="entry name" value="Mitogen-activated protein kinase"/>
    <property type="match status" value="1"/>
</dbReference>
<dbReference type="RefSeq" id="XP_038827845.1">
    <property type="nucleotide sequence ID" value="XM_038971917.1"/>
</dbReference>
<evidence type="ECO:0000256" key="2">
    <source>
        <dbReference type="ARBA" id="ARBA00022527"/>
    </source>
</evidence>
<dbReference type="Pfam" id="PF00069">
    <property type="entry name" value="Pkinase"/>
    <property type="match status" value="1"/>
</dbReference>
<keyword evidence="4 10" id="KW-0547">Nucleotide-binding</keyword>
<sequence length="619" mass="69267">MNVTEVEDHISMKYEIQRRLGKGAYGIVWKAVDRQTGEVVAVKKIFDAFRNRTDAQRTFREIMFLQEFGDHANIIKLLNVIRAQNDNDIYLIFEYMDTDLHAVIKKGNLLKDIHKRYVMHQLLKATKYMHSGNVIHRDQKPSNILLDTDCFVKLCDFGLARSLYQIQEDAGNPALTEYVATRWYRPPEILLGSSRYTKGVDMWSIGCILGEMLLGKPLFPGTSTINQIEKIMSAIPHPSPEDVLSIRSEYGASVIQRMLLRPHVPLEDLLQPSVPPDALDLVCRLLVFNPDKRLTAEQALQHVYVSRFHNPDKEPGLDHAVILPVDDDVQLSVVQYRNKLYKMILEKRTTRRMLCNIQPRPKKKEEPVSVSGCDSGDRGKERPNGKNIGGPEPVPVVGDGGGDLRVKSLHDKTEHQAARPVITIPNPVPVSTLAALEKTSPAASPVMGKTTYNPITHVANGFVGSLAEPPHYFRSGTASRKLEQQTSDENVTVLPAEGANGNTVSMEQILQRGRSAPVSHNRSFSLTLSHPQNNPLVRRDEPSVSSGICVTSARLNQRSQSQTREARPPPPRFSKKVFQSKANVVAAGDPRAKLGSYSQAYGTINKTELDNLMRCRHHQ</sequence>
<comment type="catalytic activity">
    <reaction evidence="8">
        <text>L-threonyl-[protein] + ATP = O-phospho-L-threonyl-[protein] + ADP + H(+)</text>
        <dbReference type="Rhea" id="RHEA:46608"/>
        <dbReference type="Rhea" id="RHEA-COMP:11060"/>
        <dbReference type="Rhea" id="RHEA-COMP:11605"/>
        <dbReference type="ChEBI" id="CHEBI:15378"/>
        <dbReference type="ChEBI" id="CHEBI:30013"/>
        <dbReference type="ChEBI" id="CHEBI:30616"/>
        <dbReference type="ChEBI" id="CHEBI:61977"/>
        <dbReference type="ChEBI" id="CHEBI:456216"/>
        <dbReference type="EC" id="2.7.11.24"/>
    </reaction>
</comment>
<keyword evidence="2" id="KW-0723">Serine/threonine-protein kinase</keyword>
<dbReference type="Gene3D" id="3.30.200.20">
    <property type="entry name" value="Phosphorylase Kinase, domain 1"/>
    <property type="match status" value="1"/>
</dbReference>
<evidence type="ECO:0000256" key="9">
    <source>
        <dbReference type="ARBA" id="ARBA00048312"/>
    </source>
</evidence>
<evidence type="ECO:0000256" key="4">
    <source>
        <dbReference type="ARBA" id="ARBA00022741"/>
    </source>
</evidence>
<dbReference type="PANTHER" id="PTHR24055">
    <property type="entry name" value="MITOGEN-ACTIVATED PROTEIN KINASE"/>
    <property type="match status" value="1"/>
</dbReference>
<evidence type="ECO:0000259" key="12">
    <source>
        <dbReference type="PROSITE" id="PS50011"/>
    </source>
</evidence>
<dbReference type="SUPFAM" id="SSF56112">
    <property type="entry name" value="Protein kinase-like (PK-like)"/>
    <property type="match status" value="1"/>
</dbReference>
<dbReference type="FunFam" id="1.10.510.10:FF:000238">
    <property type="entry name" value="Mitogen-activated protein kinase"/>
    <property type="match status" value="1"/>
</dbReference>
<proteinExistence type="predicted"/>
<feature type="domain" description="Protein kinase" evidence="12">
    <location>
        <begin position="14"/>
        <end position="305"/>
    </location>
</feature>
<keyword evidence="6 10" id="KW-0067">ATP-binding</keyword>
<evidence type="ECO:0000256" key="5">
    <source>
        <dbReference type="ARBA" id="ARBA00022777"/>
    </source>
</evidence>
<dbReference type="KEGG" id="snh:120027077"/>
<keyword evidence="3" id="KW-0808">Transferase</keyword>
<evidence type="ECO:0000256" key="10">
    <source>
        <dbReference type="PROSITE-ProRule" id="PRU10141"/>
    </source>
</evidence>
<dbReference type="CDD" id="cd07852">
    <property type="entry name" value="STKc_MAPK15-like"/>
    <property type="match status" value="1"/>
</dbReference>
<protein>
    <recommendedName>
        <fullName evidence="7">Mitogen-activated protein kinase 15</fullName>
        <ecNumber evidence="1">2.7.11.24</ecNumber>
    </recommendedName>
</protein>
<dbReference type="Proteomes" id="UP000808372">
    <property type="component" value="Chromosome 32"/>
</dbReference>
<dbReference type="InterPro" id="IPR003527">
    <property type="entry name" value="MAP_kinase_CS"/>
</dbReference>
<dbReference type="GO" id="GO:0005524">
    <property type="term" value="F:ATP binding"/>
    <property type="evidence" value="ECO:0007669"/>
    <property type="project" value="UniProtKB-UniRule"/>
</dbReference>
<dbReference type="AlphaFoldDB" id="A0A8U0PN95"/>
<evidence type="ECO:0000256" key="7">
    <source>
        <dbReference type="ARBA" id="ARBA00039797"/>
    </source>
</evidence>
<feature type="binding site" evidence="10">
    <location>
        <position position="44"/>
    </location>
    <ligand>
        <name>ATP</name>
        <dbReference type="ChEBI" id="CHEBI:30616"/>
    </ligand>
</feature>
<keyword evidence="5" id="KW-0418">Kinase</keyword>
<dbReference type="EC" id="2.7.11.24" evidence="1"/>
<evidence type="ECO:0000256" key="11">
    <source>
        <dbReference type="SAM" id="MobiDB-lite"/>
    </source>
</evidence>
<evidence type="ECO:0000313" key="13">
    <source>
        <dbReference type="Proteomes" id="UP000808372"/>
    </source>
</evidence>
<dbReference type="PROSITE" id="PS50011">
    <property type="entry name" value="PROTEIN_KINASE_DOM"/>
    <property type="match status" value="1"/>
</dbReference>
<comment type="catalytic activity">
    <reaction evidence="9">
        <text>L-seryl-[protein] + ATP = O-phospho-L-seryl-[protein] + ADP + H(+)</text>
        <dbReference type="Rhea" id="RHEA:17989"/>
        <dbReference type="Rhea" id="RHEA-COMP:9863"/>
        <dbReference type="Rhea" id="RHEA-COMP:11604"/>
        <dbReference type="ChEBI" id="CHEBI:15378"/>
        <dbReference type="ChEBI" id="CHEBI:29999"/>
        <dbReference type="ChEBI" id="CHEBI:30616"/>
        <dbReference type="ChEBI" id="CHEBI:83421"/>
        <dbReference type="ChEBI" id="CHEBI:456216"/>
        <dbReference type="EC" id="2.7.11.24"/>
    </reaction>
</comment>
<dbReference type="PROSITE" id="PS00107">
    <property type="entry name" value="PROTEIN_KINASE_ATP"/>
    <property type="match status" value="1"/>
</dbReference>
<dbReference type="InterPro" id="IPR017441">
    <property type="entry name" value="Protein_kinase_ATP_BS"/>
</dbReference>
<dbReference type="InterPro" id="IPR011009">
    <property type="entry name" value="Kinase-like_dom_sf"/>
</dbReference>
<feature type="region of interest" description="Disordered" evidence="11">
    <location>
        <begin position="355"/>
        <end position="399"/>
    </location>
</feature>
<dbReference type="GO" id="GO:0004707">
    <property type="term" value="F:MAP kinase activity"/>
    <property type="evidence" value="ECO:0007669"/>
    <property type="project" value="UniProtKB-EC"/>
</dbReference>
<evidence type="ECO:0000256" key="1">
    <source>
        <dbReference type="ARBA" id="ARBA00012411"/>
    </source>
</evidence>
<accession>A0A8U0PN95</accession>
<dbReference type="GeneID" id="120027077"/>
<evidence type="ECO:0000256" key="3">
    <source>
        <dbReference type="ARBA" id="ARBA00022679"/>
    </source>
</evidence>
<name>A0A8U0PN95_SALNM</name>
<dbReference type="Gene3D" id="1.10.510.10">
    <property type="entry name" value="Transferase(Phosphotransferase) domain 1"/>
    <property type="match status" value="1"/>
</dbReference>
<dbReference type="PROSITE" id="PS01351">
    <property type="entry name" value="MAPK"/>
    <property type="match status" value="1"/>
</dbReference>
<evidence type="ECO:0000256" key="6">
    <source>
        <dbReference type="ARBA" id="ARBA00022840"/>
    </source>
</evidence>
<evidence type="ECO:0000256" key="8">
    <source>
        <dbReference type="ARBA" id="ARBA00047592"/>
    </source>
</evidence>
<feature type="region of interest" description="Disordered" evidence="11">
    <location>
        <begin position="555"/>
        <end position="575"/>
    </location>
</feature>
<organism evidence="13 14">
    <name type="scientific">Salvelinus namaycush</name>
    <name type="common">Lake trout</name>
    <name type="synonym">Salmo namaycush</name>
    <dbReference type="NCBI Taxonomy" id="8040"/>
    <lineage>
        <taxon>Eukaryota</taxon>
        <taxon>Metazoa</taxon>
        <taxon>Chordata</taxon>
        <taxon>Craniata</taxon>
        <taxon>Vertebrata</taxon>
        <taxon>Euteleostomi</taxon>
        <taxon>Actinopterygii</taxon>
        <taxon>Neopterygii</taxon>
        <taxon>Teleostei</taxon>
        <taxon>Protacanthopterygii</taxon>
        <taxon>Salmoniformes</taxon>
        <taxon>Salmonidae</taxon>
        <taxon>Salmoninae</taxon>
        <taxon>Salvelinus</taxon>
    </lineage>
</organism>
<feature type="compositionally biased region" description="Basic and acidic residues" evidence="11">
    <location>
        <begin position="375"/>
        <end position="384"/>
    </location>
</feature>
<keyword evidence="13" id="KW-1185">Reference proteome</keyword>
<evidence type="ECO:0000313" key="14">
    <source>
        <dbReference type="RefSeq" id="XP_038827845.1"/>
    </source>
</evidence>
<reference evidence="14" key="1">
    <citation type="submission" date="2025-08" db="UniProtKB">
        <authorList>
            <consortium name="RefSeq"/>
        </authorList>
    </citation>
    <scope>IDENTIFICATION</scope>
    <source>
        <tissue evidence="14">White muscle</tissue>
    </source>
</reference>